<dbReference type="Pfam" id="PF03227">
    <property type="entry name" value="GILT"/>
    <property type="match status" value="2"/>
</dbReference>
<comment type="similarity">
    <text evidence="2">Belongs to the GILT family.</text>
</comment>
<dbReference type="PANTHER" id="PTHR13234">
    <property type="entry name" value="GAMMA-INTERFERON INDUCIBLE LYSOSOMAL THIOL REDUCTASE GILT"/>
    <property type="match status" value="1"/>
</dbReference>
<evidence type="ECO:0000313" key="7">
    <source>
        <dbReference type="Proteomes" id="UP000570595"/>
    </source>
</evidence>
<dbReference type="Proteomes" id="UP000570595">
    <property type="component" value="Unassembled WGS sequence"/>
</dbReference>
<sequence length="453" mass="49779">MIKIVSTIAAVATFAGYKAYKSSTPASPALHFQLYYETLCPYCQRFMVDQVAPFIDDPETAKFVNLDMKLIPYGNVRNGTCQHGDTECAGNAYHRCIIDVFDNDPAKYLPVILCMEKAFQNYNFTGVDYIPMETFALMCVLEDTNFDGLKFAEVEMCYTSPEWSARLEEVAKNETDSLEPSKQYVPWLTDEKGQQMPDAYVDFKGYVCGYLKNNSYEMPRVCRPTISLSLYYGSLDPASITFISEQLNPALPSFKGYANLNISLVPYGQMIPSFGGGASCIHGTSECALNAYQRCVIDAFDGDAVSALATVACITNRLQNFTDVMAFWFQFKLEAVAAGCIGVVPGFTGAKFGAVEHCHYNYTKNQALFMQSKNATAEVSMPVTGGPLLTQLDGTALPTSVYTDFQGYLCKLLVDGDYEQPPTCLVAANSTSDPSIAMRASAPEVVQEEPVVA</sequence>
<evidence type="ECO:0000256" key="5">
    <source>
        <dbReference type="ARBA" id="ARBA00023180"/>
    </source>
</evidence>
<evidence type="ECO:0000256" key="1">
    <source>
        <dbReference type="ARBA" id="ARBA00004613"/>
    </source>
</evidence>
<comment type="caution">
    <text evidence="6">The sequence shown here is derived from an EMBL/GenBank/DDBJ whole genome shotgun (WGS) entry which is preliminary data.</text>
</comment>
<dbReference type="InterPro" id="IPR004911">
    <property type="entry name" value="Interferon-induced_GILT"/>
</dbReference>
<organism evidence="6 7">
    <name type="scientific">Perkinsus olseni</name>
    <name type="common">Perkinsus atlanticus</name>
    <dbReference type="NCBI Taxonomy" id="32597"/>
    <lineage>
        <taxon>Eukaryota</taxon>
        <taxon>Sar</taxon>
        <taxon>Alveolata</taxon>
        <taxon>Perkinsozoa</taxon>
        <taxon>Perkinsea</taxon>
        <taxon>Perkinsida</taxon>
        <taxon>Perkinsidae</taxon>
        <taxon>Perkinsus</taxon>
    </lineage>
</organism>
<gene>
    <name evidence="6" type="primary">IFI30</name>
    <name evidence="6" type="ORF">FOZ61_010085</name>
</gene>
<dbReference type="OrthoDB" id="958254at2759"/>
<dbReference type="GO" id="GO:0016671">
    <property type="term" value="F:oxidoreductase activity, acting on a sulfur group of donors, disulfide as acceptor"/>
    <property type="evidence" value="ECO:0007669"/>
    <property type="project" value="InterPro"/>
</dbReference>
<keyword evidence="5" id="KW-0325">Glycoprotein</keyword>
<dbReference type="PANTHER" id="PTHR13234:SF8">
    <property type="entry name" value="GAMMA-INTERFERON-INDUCIBLE LYSOSOMAL THIOL REDUCTASE"/>
    <property type="match status" value="1"/>
</dbReference>
<name>A0A7J6M3U6_PEROL</name>
<dbReference type="EMBL" id="JABAHT010000079">
    <property type="protein sequence ID" value="KAF4666145.1"/>
    <property type="molecule type" value="Genomic_DNA"/>
</dbReference>
<accession>A0A7J6M3U6</accession>
<evidence type="ECO:0000256" key="3">
    <source>
        <dbReference type="ARBA" id="ARBA00022525"/>
    </source>
</evidence>
<evidence type="ECO:0000256" key="4">
    <source>
        <dbReference type="ARBA" id="ARBA00022729"/>
    </source>
</evidence>
<keyword evidence="4" id="KW-0732">Signal</keyword>
<dbReference type="GO" id="GO:0005576">
    <property type="term" value="C:extracellular region"/>
    <property type="evidence" value="ECO:0007669"/>
    <property type="project" value="UniProtKB-SubCell"/>
</dbReference>
<protein>
    <submittedName>
        <fullName evidence="6">Lysosomal thiol</fullName>
    </submittedName>
</protein>
<comment type="subcellular location">
    <subcellularLocation>
        <location evidence="1">Secreted</location>
    </subcellularLocation>
</comment>
<keyword evidence="3" id="KW-0964">Secreted</keyword>
<evidence type="ECO:0000256" key="2">
    <source>
        <dbReference type="ARBA" id="ARBA00005679"/>
    </source>
</evidence>
<reference evidence="6 7" key="1">
    <citation type="submission" date="2020-04" db="EMBL/GenBank/DDBJ databases">
        <title>Perkinsus olseni comparative genomics.</title>
        <authorList>
            <person name="Bogema D.R."/>
        </authorList>
    </citation>
    <scope>NUCLEOTIDE SEQUENCE [LARGE SCALE GENOMIC DNA]</scope>
    <source>
        <strain evidence="6">ATCC PRA-179</strain>
    </source>
</reference>
<evidence type="ECO:0000313" key="6">
    <source>
        <dbReference type="EMBL" id="KAF4666145.1"/>
    </source>
</evidence>
<proteinExistence type="inferred from homology"/>
<dbReference type="AlphaFoldDB" id="A0A7J6M3U6"/>